<keyword evidence="1" id="KW-0378">Hydrolase</keyword>
<dbReference type="EMBL" id="ATHO01000131">
    <property type="protein sequence ID" value="EQB03821.1"/>
    <property type="molecule type" value="Genomic_DNA"/>
</dbReference>
<evidence type="ECO:0000256" key="1">
    <source>
        <dbReference type="ARBA" id="ARBA00022801"/>
    </source>
</evidence>
<sequence>MNSIPDQKSYIRAQPQPVPEGAQTIQIAMRDGVELAADLYRADLDIPAATILIRTPYDKGGFPGMGKIARLFVAHGYNVVIQDVRGRFRSGGATEYMIHEPDDGYDTIDWIAKQPWSDGSVGMWGTSYIGFTQIAALSSAHPALKCIAPRLTGSNLGLPVIAPDGSEDVEHVVNRWYFGQCYNDNFLYIGRLPWHQRPWKKMMEGFFETVGQWSADFEKSFERDFPSRAPSLASLIANPIPTLFTVGYYDLCAPAAWQDIEALSAAPAWAGKLFLRLEAVDHEGYNVEQAPFGPEDWYTHNPVALEKFIRRAVDPTIPFYNRHLRGLGEGVPPVQYEIGRTGWKASEAWPPAHTRRVRFYLSGKNDAQGLLGETPPERDFARWRHDGENLVPSIAASAEQPCGPGSTTVLMAWPDLAPLGDRPDVLAFGSKPVAVDLLITGAVTLKGRLASTLESADIFARLLDQAPDGTAHLITRGQVRLKTRPVSETADGGVIQEHATPFTVTVGQTAYKLPAGHRLLLHIFSSDFPEYTANGGGVDPWLIEDVPSGTHILEFGPATGAILDIDVAASPEAVRAAFA</sequence>
<evidence type="ECO:0000313" key="3">
    <source>
        <dbReference type="EMBL" id="EQB03821.1"/>
    </source>
</evidence>
<dbReference type="InterPro" id="IPR029058">
    <property type="entry name" value="AB_hydrolase_fold"/>
</dbReference>
<accession>T0GJB9</accession>
<dbReference type="SMART" id="SM00939">
    <property type="entry name" value="PepX_C"/>
    <property type="match status" value="1"/>
</dbReference>
<dbReference type="InterPro" id="IPR000383">
    <property type="entry name" value="Xaa-Pro-like_dom"/>
</dbReference>
<dbReference type="SUPFAM" id="SSF53474">
    <property type="entry name" value="alpha/beta-Hydrolases"/>
    <property type="match status" value="1"/>
</dbReference>
<name>T0GJB9_9SPHN</name>
<dbReference type="RefSeq" id="WP_021239031.1">
    <property type="nucleotide sequence ID" value="NZ_ATHO01000131.1"/>
</dbReference>
<dbReference type="InterPro" id="IPR013736">
    <property type="entry name" value="Xaa-Pro_dipept_C"/>
</dbReference>
<dbReference type="Gene3D" id="1.10.3020.10">
    <property type="entry name" value="alpha-amino acid ester hydrolase ( Helical cap domain)"/>
    <property type="match status" value="1"/>
</dbReference>
<protein>
    <recommendedName>
        <fullName evidence="2">Xaa-Pro dipeptidyl-peptidase C-terminal domain-containing protein</fullName>
    </recommendedName>
</protein>
<feature type="domain" description="Xaa-Pro dipeptidyl-peptidase C-terminal" evidence="2">
    <location>
        <begin position="317"/>
        <end position="573"/>
    </location>
</feature>
<keyword evidence="4" id="KW-1185">Reference proteome</keyword>
<comment type="caution">
    <text evidence="3">The sequence shown here is derived from an EMBL/GenBank/DDBJ whole genome shotgun (WGS) entry which is preliminary data.</text>
</comment>
<dbReference type="GO" id="GO:0008239">
    <property type="term" value="F:dipeptidyl-peptidase activity"/>
    <property type="evidence" value="ECO:0007669"/>
    <property type="project" value="InterPro"/>
</dbReference>
<evidence type="ECO:0000259" key="2">
    <source>
        <dbReference type="SMART" id="SM00939"/>
    </source>
</evidence>
<gene>
    <name evidence="3" type="ORF">L288_14575</name>
</gene>
<proteinExistence type="predicted"/>
<dbReference type="AlphaFoldDB" id="T0GJB9"/>
<dbReference type="SUPFAM" id="SSF49785">
    <property type="entry name" value="Galactose-binding domain-like"/>
    <property type="match status" value="1"/>
</dbReference>
<evidence type="ECO:0000313" key="4">
    <source>
        <dbReference type="Proteomes" id="UP000015525"/>
    </source>
</evidence>
<reference evidence="3 4" key="1">
    <citation type="journal article" date="2013" name="Genome Announc.">
        <title>Draft Genome Sequence of Sphingobium quisquiliarum Strain P25T, a Novel Hexachlorocyclohexane (HCH)-Degrading Bacterium Isolated from an HCH Dumpsite.</title>
        <authorList>
            <person name="Kumar Singh A."/>
            <person name="Sangwan N."/>
            <person name="Sharma A."/>
            <person name="Gupta V."/>
            <person name="Khurana J.P."/>
            <person name="Lal R."/>
        </authorList>
    </citation>
    <scope>NUCLEOTIDE SEQUENCE [LARGE SCALE GENOMIC DNA]</scope>
    <source>
        <strain evidence="3 4">P25</strain>
    </source>
</reference>
<dbReference type="InterPro" id="IPR005674">
    <property type="entry name" value="CocE/Ser_esterase"/>
</dbReference>
<dbReference type="Gene3D" id="3.40.50.1820">
    <property type="entry name" value="alpha/beta hydrolase"/>
    <property type="match status" value="1"/>
</dbReference>
<organism evidence="3 4">
    <name type="scientific">Sphingobium quisquiliarum P25</name>
    <dbReference type="NCBI Taxonomy" id="1329909"/>
    <lineage>
        <taxon>Bacteria</taxon>
        <taxon>Pseudomonadati</taxon>
        <taxon>Pseudomonadota</taxon>
        <taxon>Alphaproteobacteria</taxon>
        <taxon>Sphingomonadales</taxon>
        <taxon>Sphingomonadaceae</taxon>
        <taxon>Sphingobium</taxon>
    </lineage>
</organism>
<dbReference type="NCBIfam" id="TIGR00976">
    <property type="entry name" value="CocE_NonD"/>
    <property type="match status" value="2"/>
</dbReference>
<dbReference type="Pfam" id="PF02129">
    <property type="entry name" value="Peptidase_S15"/>
    <property type="match status" value="1"/>
</dbReference>
<dbReference type="PATRIC" id="fig|1329909.3.peg.2805"/>
<dbReference type="Proteomes" id="UP000015525">
    <property type="component" value="Unassembled WGS sequence"/>
</dbReference>
<dbReference type="InterPro" id="IPR008979">
    <property type="entry name" value="Galactose-bd-like_sf"/>
</dbReference>
<dbReference type="Gene3D" id="2.60.120.260">
    <property type="entry name" value="Galactose-binding domain-like"/>
    <property type="match status" value="1"/>
</dbReference>
<dbReference type="Pfam" id="PF08530">
    <property type="entry name" value="PepX_C"/>
    <property type="match status" value="1"/>
</dbReference>